<dbReference type="SMART" id="SM00448">
    <property type="entry name" value="REC"/>
    <property type="match status" value="1"/>
</dbReference>
<dbReference type="CDD" id="cd00383">
    <property type="entry name" value="trans_reg_C"/>
    <property type="match status" value="1"/>
</dbReference>
<keyword evidence="13" id="KW-1185">Reference proteome</keyword>
<dbReference type="InterPro" id="IPR001789">
    <property type="entry name" value="Sig_transdc_resp-reg_receiver"/>
</dbReference>
<evidence type="ECO:0000256" key="9">
    <source>
        <dbReference type="PROSITE-ProRule" id="PRU01091"/>
    </source>
</evidence>
<dbReference type="RefSeq" id="WP_007195277.1">
    <property type="nucleotide sequence ID" value="NZ_AFWV01000019.1"/>
</dbReference>
<dbReference type="Proteomes" id="UP000005459">
    <property type="component" value="Unassembled WGS sequence"/>
</dbReference>
<dbReference type="GO" id="GO:0000156">
    <property type="term" value="F:phosphorelay response regulator activity"/>
    <property type="evidence" value="ECO:0007669"/>
    <property type="project" value="TreeGrafter"/>
</dbReference>
<dbReference type="GO" id="GO:0006355">
    <property type="term" value="P:regulation of DNA-templated transcription"/>
    <property type="evidence" value="ECO:0007669"/>
    <property type="project" value="InterPro"/>
</dbReference>
<accession>F9UHK2</accession>
<evidence type="ECO:0000256" key="7">
    <source>
        <dbReference type="ARBA" id="ARBA00023163"/>
    </source>
</evidence>
<reference evidence="12 13" key="1">
    <citation type="submission" date="2011-06" db="EMBL/GenBank/DDBJ databases">
        <title>The draft genome of Thiocapsa marina 5811.</title>
        <authorList>
            <consortium name="US DOE Joint Genome Institute (JGI-PGF)"/>
            <person name="Lucas S."/>
            <person name="Han J."/>
            <person name="Cheng J.-F."/>
            <person name="Goodwin L."/>
            <person name="Pitluck S."/>
            <person name="Peters L."/>
            <person name="Land M.L."/>
            <person name="Hauser L."/>
            <person name="Vogl K."/>
            <person name="Liu Z."/>
            <person name="Imhoff J."/>
            <person name="Thiel V."/>
            <person name="Frigaard N.-U."/>
            <person name="Bryant D."/>
            <person name="Woyke T.J."/>
        </authorList>
    </citation>
    <scope>NUCLEOTIDE SEQUENCE [LARGE SCALE GENOMIC DNA]</scope>
    <source>
        <strain evidence="12 13">5811</strain>
    </source>
</reference>
<dbReference type="AlphaFoldDB" id="F9UHK2"/>
<dbReference type="SUPFAM" id="SSF46894">
    <property type="entry name" value="C-terminal effector domain of the bipartite response regulators"/>
    <property type="match status" value="1"/>
</dbReference>
<dbReference type="EMBL" id="AFWV01000019">
    <property type="protein sequence ID" value="EGV16311.1"/>
    <property type="molecule type" value="Genomic_DNA"/>
</dbReference>
<dbReference type="eggNOG" id="COG0745">
    <property type="taxonomic scope" value="Bacteria"/>
</dbReference>
<dbReference type="InterPro" id="IPR036388">
    <property type="entry name" value="WH-like_DNA-bd_sf"/>
</dbReference>
<dbReference type="PANTHER" id="PTHR48111:SF4">
    <property type="entry name" value="DNA-BINDING DUAL TRANSCRIPTIONAL REGULATOR OMPR"/>
    <property type="match status" value="1"/>
</dbReference>
<dbReference type="InterPro" id="IPR016032">
    <property type="entry name" value="Sig_transdc_resp-reg_C-effctor"/>
</dbReference>
<dbReference type="GO" id="GO:0005829">
    <property type="term" value="C:cytosol"/>
    <property type="evidence" value="ECO:0007669"/>
    <property type="project" value="TreeGrafter"/>
</dbReference>
<evidence type="ECO:0000256" key="8">
    <source>
        <dbReference type="PROSITE-ProRule" id="PRU00169"/>
    </source>
</evidence>
<dbReference type="PANTHER" id="PTHR48111">
    <property type="entry name" value="REGULATOR OF RPOS"/>
    <property type="match status" value="1"/>
</dbReference>
<evidence type="ECO:0000256" key="6">
    <source>
        <dbReference type="ARBA" id="ARBA00023125"/>
    </source>
</evidence>
<dbReference type="SMART" id="SM00862">
    <property type="entry name" value="Trans_reg_C"/>
    <property type="match status" value="1"/>
</dbReference>
<dbReference type="InterPro" id="IPR001867">
    <property type="entry name" value="OmpR/PhoB-type_DNA-bd"/>
</dbReference>
<comment type="subcellular location">
    <subcellularLocation>
        <location evidence="1">Cytoplasm</location>
    </subcellularLocation>
</comment>
<keyword evidence="7" id="KW-0804">Transcription</keyword>
<name>F9UHK2_9GAMM</name>
<feature type="modified residue" description="4-aspartylphosphate" evidence="8">
    <location>
        <position position="52"/>
    </location>
</feature>
<evidence type="ECO:0000256" key="3">
    <source>
        <dbReference type="ARBA" id="ARBA00022553"/>
    </source>
</evidence>
<keyword evidence="5" id="KW-0805">Transcription regulation</keyword>
<dbReference type="SUPFAM" id="SSF52172">
    <property type="entry name" value="CheY-like"/>
    <property type="match status" value="1"/>
</dbReference>
<dbReference type="GO" id="GO:0032993">
    <property type="term" value="C:protein-DNA complex"/>
    <property type="evidence" value="ECO:0007669"/>
    <property type="project" value="TreeGrafter"/>
</dbReference>
<dbReference type="PROSITE" id="PS50110">
    <property type="entry name" value="RESPONSE_REGULATORY"/>
    <property type="match status" value="1"/>
</dbReference>
<dbReference type="PATRIC" id="fig|768671.3.peg.4647"/>
<dbReference type="Gene3D" id="6.10.250.690">
    <property type="match status" value="1"/>
</dbReference>
<dbReference type="STRING" id="768671.ThimaDRAFT_4405"/>
<evidence type="ECO:0000259" key="10">
    <source>
        <dbReference type="PROSITE" id="PS50110"/>
    </source>
</evidence>
<keyword evidence="4" id="KW-0902">Two-component regulatory system</keyword>
<dbReference type="Pfam" id="PF00072">
    <property type="entry name" value="Response_reg"/>
    <property type="match status" value="1"/>
</dbReference>
<dbReference type="PROSITE" id="PS51755">
    <property type="entry name" value="OMPR_PHOB"/>
    <property type="match status" value="1"/>
</dbReference>
<keyword evidence="3 8" id="KW-0597">Phosphoprotein</keyword>
<feature type="DNA-binding region" description="OmpR/PhoB-type" evidence="9">
    <location>
        <begin position="134"/>
        <end position="234"/>
    </location>
</feature>
<feature type="domain" description="Response regulatory" evidence="10">
    <location>
        <begin position="3"/>
        <end position="116"/>
    </location>
</feature>
<protein>
    <submittedName>
        <fullName evidence="12">Two component transcriptional regulator, winged helix family</fullName>
    </submittedName>
</protein>
<dbReference type="Gene3D" id="3.40.50.2300">
    <property type="match status" value="1"/>
</dbReference>
<keyword evidence="2" id="KW-0963">Cytoplasm</keyword>
<gene>
    <name evidence="12" type="ORF">ThimaDRAFT_4405</name>
</gene>
<evidence type="ECO:0000313" key="13">
    <source>
        <dbReference type="Proteomes" id="UP000005459"/>
    </source>
</evidence>
<evidence type="ECO:0000256" key="2">
    <source>
        <dbReference type="ARBA" id="ARBA00022490"/>
    </source>
</evidence>
<sequence length="247" mass="27837">MIQVLIVDDDRDIRDLVAHEVRQQGWDVLQAGSDSELTELLRQHTPDIILLDIRLPDQDGLTIARRLRAASTIPIIMLTGMGSDVDRIVGLEIGADDYVVKPFNPRELIARIKAVLRRTSAGATMPAQTPSTRHDCRHFAGWMLDLSARLLTDPDGNPVSLTNAEFLLLEAFLDAPRRVLSREHLLERTHAFEADVFDRTIDVLIMRLRRKIESNSHAPRLIRTERGAGYVFDADVEQTGQRIPVPD</sequence>
<dbReference type="Gene3D" id="1.10.10.10">
    <property type="entry name" value="Winged helix-like DNA-binding domain superfamily/Winged helix DNA-binding domain"/>
    <property type="match status" value="1"/>
</dbReference>
<evidence type="ECO:0000259" key="11">
    <source>
        <dbReference type="PROSITE" id="PS51755"/>
    </source>
</evidence>
<evidence type="ECO:0000256" key="1">
    <source>
        <dbReference type="ARBA" id="ARBA00004496"/>
    </source>
</evidence>
<evidence type="ECO:0000256" key="5">
    <source>
        <dbReference type="ARBA" id="ARBA00023015"/>
    </source>
</evidence>
<evidence type="ECO:0000256" key="4">
    <source>
        <dbReference type="ARBA" id="ARBA00023012"/>
    </source>
</evidence>
<dbReference type="InterPro" id="IPR039420">
    <property type="entry name" value="WalR-like"/>
</dbReference>
<dbReference type="Pfam" id="PF00486">
    <property type="entry name" value="Trans_reg_C"/>
    <property type="match status" value="1"/>
</dbReference>
<dbReference type="OrthoDB" id="9802426at2"/>
<feature type="domain" description="OmpR/PhoB-type" evidence="11">
    <location>
        <begin position="134"/>
        <end position="234"/>
    </location>
</feature>
<dbReference type="GO" id="GO:0000976">
    <property type="term" value="F:transcription cis-regulatory region binding"/>
    <property type="evidence" value="ECO:0007669"/>
    <property type="project" value="TreeGrafter"/>
</dbReference>
<dbReference type="InterPro" id="IPR011006">
    <property type="entry name" value="CheY-like_superfamily"/>
</dbReference>
<evidence type="ECO:0000313" key="12">
    <source>
        <dbReference type="EMBL" id="EGV16311.1"/>
    </source>
</evidence>
<dbReference type="FunFam" id="1.10.10.10:FF:000099">
    <property type="entry name" value="Two-component system response regulator TorR"/>
    <property type="match status" value="1"/>
</dbReference>
<proteinExistence type="predicted"/>
<keyword evidence="6 9" id="KW-0238">DNA-binding</keyword>
<organism evidence="12 13">
    <name type="scientific">Thiocapsa marina 5811</name>
    <dbReference type="NCBI Taxonomy" id="768671"/>
    <lineage>
        <taxon>Bacteria</taxon>
        <taxon>Pseudomonadati</taxon>
        <taxon>Pseudomonadota</taxon>
        <taxon>Gammaproteobacteria</taxon>
        <taxon>Chromatiales</taxon>
        <taxon>Chromatiaceae</taxon>
        <taxon>Thiocapsa</taxon>
    </lineage>
</organism>